<reference evidence="1" key="1">
    <citation type="submission" date="2018-02" db="EMBL/GenBank/DDBJ databases">
        <authorList>
            <person name="Cohen D.B."/>
            <person name="Kent A.D."/>
        </authorList>
    </citation>
    <scope>NUCLEOTIDE SEQUENCE</scope>
</reference>
<gene>
    <name evidence="1" type="ORF">FSB_LOCUS53686</name>
</gene>
<evidence type="ECO:0000313" key="1">
    <source>
        <dbReference type="EMBL" id="SPD25804.1"/>
    </source>
</evidence>
<proteinExistence type="predicted"/>
<name>A0A2N9INC6_FAGSY</name>
<dbReference type="AlphaFoldDB" id="A0A2N9INC6"/>
<accession>A0A2N9INC6</accession>
<organism evidence="1">
    <name type="scientific">Fagus sylvatica</name>
    <name type="common">Beechnut</name>
    <dbReference type="NCBI Taxonomy" id="28930"/>
    <lineage>
        <taxon>Eukaryota</taxon>
        <taxon>Viridiplantae</taxon>
        <taxon>Streptophyta</taxon>
        <taxon>Embryophyta</taxon>
        <taxon>Tracheophyta</taxon>
        <taxon>Spermatophyta</taxon>
        <taxon>Magnoliopsida</taxon>
        <taxon>eudicotyledons</taxon>
        <taxon>Gunneridae</taxon>
        <taxon>Pentapetalae</taxon>
        <taxon>rosids</taxon>
        <taxon>fabids</taxon>
        <taxon>Fagales</taxon>
        <taxon>Fagaceae</taxon>
        <taxon>Fagus</taxon>
    </lineage>
</organism>
<dbReference type="EMBL" id="OIVN01006132">
    <property type="protein sequence ID" value="SPD25804.1"/>
    <property type="molecule type" value="Genomic_DNA"/>
</dbReference>
<sequence length="110" mass="12123">MGQIMKRKKKGRPSKVDLARRAMVRRGHRRQIWRAEPCGEWRLAICGVWVVVVNGGGSRSWVDVACFFFGSGFSDRRDLLGNQSDGGGGGGGGWFRCWHNDICGAPCAIV</sequence>
<protein>
    <submittedName>
        <fullName evidence="1">Uncharacterized protein</fullName>
    </submittedName>
</protein>